<dbReference type="Gene3D" id="1.10.510.10">
    <property type="entry name" value="Transferase(Phosphotransferase) domain 1"/>
    <property type="match status" value="1"/>
</dbReference>
<dbReference type="GO" id="GO:0035556">
    <property type="term" value="P:intracellular signal transduction"/>
    <property type="evidence" value="ECO:0007669"/>
    <property type="project" value="TreeGrafter"/>
</dbReference>
<keyword evidence="3" id="KW-0808">Transferase</keyword>
<organism evidence="10 11">
    <name type="scientific">Pichia kudriavzevii</name>
    <name type="common">Yeast</name>
    <name type="synonym">Issatchenkia orientalis</name>
    <dbReference type="NCBI Taxonomy" id="4909"/>
    <lineage>
        <taxon>Eukaryota</taxon>
        <taxon>Fungi</taxon>
        <taxon>Dikarya</taxon>
        <taxon>Ascomycota</taxon>
        <taxon>Saccharomycotina</taxon>
        <taxon>Pichiomycetes</taxon>
        <taxon>Pichiales</taxon>
        <taxon>Pichiaceae</taxon>
        <taxon>Pichia</taxon>
    </lineage>
</organism>
<feature type="compositionally biased region" description="Basic and acidic residues" evidence="7">
    <location>
        <begin position="11"/>
        <end position="20"/>
    </location>
</feature>
<dbReference type="VEuPathDB" id="FungiDB:C5L36_0D00370"/>
<dbReference type="GO" id="GO:0004674">
    <property type="term" value="F:protein serine/threonine kinase activity"/>
    <property type="evidence" value="ECO:0007669"/>
    <property type="project" value="UniProtKB-KW"/>
</dbReference>
<dbReference type="Proteomes" id="UP000029867">
    <property type="component" value="Unassembled WGS sequence"/>
</dbReference>
<dbReference type="GO" id="GO:0005524">
    <property type="term" value="F:ATP binding"/>
    <property type="evidence" value="ECO:0007669"/>
    <property type="project" value="UniProtKB-KW"/>
</dbReference>
<evidence type="ECO:0000256" key="3">
    <source>
        <dbReference type="ARBA" id="ARBA00022679"/>
    </source>
</evidence>
<dbReference type="InterPro" id="IPR008271">
    <property type="entry name" value="Ser/Thr_kinase_AS"/>
</dbReference>
<evidence type="ECO:0000313" key="10">
    <source>
        <dbReference type="EMBL" id="KGK36904.1"/>
    </source>
</evidence>
<evidence type="ECO:0000256" key="4">
    <source>
        <dbReference type="ARBA" id="ARBA00022741"/>
    </source>
</evidence>
<dbReference type="RefSeq" id="XP_029322775.1">
    <property type="nucleotide sequence ID" value="XM_029466915.1"/>
</dbReference>
<dbReference type="EMBL" id="CP028776">
    <property type="protein sequence ID" value="AWU77298.1"/>
    <property type="molecule type" value="Genomic_DNA"/>
</dbReference>
<keyword evidence="2" id="KW-0723">Serine/threonine-protein kinase</keyword>
<dbReference type="STRING" id="4909.A0A099NY56"/>
<dbReference type="HOGENOM" id="CLU_834357_0_0_1"/>
<keyword evidence="4" id="KW-0547">Nucleotide-binding</keyword>
<dbReference type="GeneID" id="40385127"/>
<dbReference type="PANTHER" id="PTHR24346">
    <property type="entry name" value="MAP/MICROTUBULE AFFINITY-REGULATING KINASE"/>
    <property type="match status" value="1"/>
</dbReference>
<dbReference type="SUPFAM" id="SSF56112">
    <property type="entry name" value="Protein kinase-like (PK-like)"/>
    <property type="match status" value="1"/>
</dbReference>
<feature type="region of interest" description="Disordered" evidence="7">
    <location>
        <begin position="1"/>
        <end position="23"/>
    </location>
</feature>
<feature type="domain" description="Protein kinase" evidence="8">
    <location>
        <begin position="33"/>
        <end position="301"/>
    </location>
</feature>
<keyword evidence="12" id="KW-1185">Reference proteome</keyword>
<dbReference type="EMBL" id="JQFK01000049">
    <property type="protein sequence ID" value="KGK36904.1"/>
    <property type="molecule type" value="Genomic_DNA"/>
</dbReference>
<keyword evidence="6" id="KW-0067">ATP-binding</keyword>
<reference evidence="10" key="2">
    <citation type="submission" date="2014-08" db="EMBL/GenBank/DDBJ databases">
        <title>Exploiting Issatchenkia orientalis SD108 for Succinic Acid Production.</title>
        <authorList>
            <person name="Xiao H."/>
            <person name="Shao Z."/>
            <person name="Jiang Y."/>
            <person name="Dole S."/>
            <person name="Zhao H."/>
        </authorList>
    </citation>
    <scope>NUCLEOTIDE SEQUENCE [LARGE SCALE GENOMIC DNA]</scope>
    <source>
        <strain evidence="10">SD108</strain>
    </source>
</reference>
<evidence type="ECO:0000256" key="5">
    <source>
        <dbReference type="ARBA" id="ARBA00022777"/>
    </source>
</evidence>
<evidence type="ECO:0000256" key="1">
    <source>
        <dbReference type="ARBA" id="ARBA00010791"/>
    </source>
</evidence>
<dbReference type="PANTHER" id="PTHR24346:SF82">
    <property type="entry name" value="KP78A-RELATED"/>
    <property type="match status" value="1"/>
</dbReference>
<dbReference type="KEGG" id="pkz:C5L36_0D00370"/>
<comment type="similarity">
    <text evidence="1">Belongs to the protein kinase superfamily. CAMK Ser/Thr protein kinase family. NIM1 subfamily.</text>
</comment>
<gene>
    <name evidence="9" type="ORF">C5L36_0D00370</name>
    <name evidence="10" type="ORF">JL09_g3921</name>
</gene>
<dbReference type="GO" id="GO:0005737">
    <property type="term" value="C:cytoplasm"/>
    <property type="evidence" value="ECO:0007669"/>
    <property type="project" value="TreeGrafter"/>
</dbReference>
<protein>
    <recommendedName>
        <fullName evidence="8">Protein kinase domain-containing protein</fullName>
    </recommendedName>
</protein>
<evidence type="ECO:0000313" key="11">
    <source>
        <dbReference type="Proteomes" id="UP000029867"/>
    </source>
</evidence>
<dbReference type="Proteomes" id="UP000249293">
    <property type="component" value="Chromosome 4"/>
</dbReference>
<evidence type="ECO:0000256" key="2">
    <source>
        <dbReference type="ARBA" id="ARBA00022527"/>
    </source>
</evidence>
<keyword evidence="5" id="KW-0418">Kinase</keyword>
<dbReference type="AlphaFoldDB" id="A0A099NY56"/>
<evidence type="ECO:0000256" key="7">
    <source>
        <dbReference type="SAM" id="MobiDB-lite"/>
    </source>
</evidence>
<reference evidence="11" key="1">
    <citation type="journal article" date="2014" name="Microb. Cell Fact.">
        <title>Exploiting Issatchenkia orientalis SD108 for succinic acid production.</title>
        <authorList>
            <person name="Xiao H."/>
            <person name="Shao Z."/>
            <person name="Jiang Y."/>
            <person name="Dole S."/>
            <person name="Zhao H."/>
        </authorList>
    </citation>
    <scope>NUCLEOTIDE SEQUENCE [LARGE SCALE GENOMIC DNA]</scope>
    <source>
        <strain evidence="11">SD108</strain>
    </source>
</reference>
<reference evidence="9 12" key="3">
    <citation type="submission" date="2018-06" db="EMBL/GenBank/DDBJ databases">
        <title>Population genomics shows no distinction between pathogenic Candida krusei and environmental Pichia kudriavzevii: One species, four names.</title>
        <authorList>
            <person name="Douglass A.P."/>
            <person name="Offei B."/>
            <person name="Braun-Galleani S."/>
            <person name="Coughlan A.Y."/>
            <person name="Martos A."/>
            <person name="Ortiz-Merino R.A."/>
            <person name="Byrne K.P."/>
            <person name="Wolfe K.H."/>
        </authorList>
    </citation>
    <scope>NUCLEOTIDE SEQUENCE [LARGE SCALE GENOMIC DNA]</scope>
    <source>
        <strain evidence="9 12">CBS573</strain>
    </source>
</reference>
<dbReference type="eggNOG" id="KOG0590">
    <property type="taxonomic scope" value="Eukaryota"/>
</dbReference>
<dbReference type="Pfam" id="PF00069">
    <property type="entry name" value="Pkinase"/>
    <property type="match status" value="1"/>
</dbReference>
<sequence>MDWARRVLGRPNKDGGDGRRRNSLRKFPERQYGVQRRILGQGSSCKVFLYEKCGEKSLFAVKTFTRSDLKDEDQIRMIEKELLIHRLASHEKYTVKLIDAFTVKKKMDFFIVLEYMPCSLADLYNTYKALLPQTDRLCYFKQIVEGVMYLQSKDIAHRDIKLENCCIDTRGNIKIIDFGSSTLGNLGYGMAGSPIYCAPEIQNSLSYNSFVSDVWSLGIILVNLFYVSTTKWKTAHRNDRFYVVYLKEPIMKNVVNSLAGDLSSEFVSLQPAVDDIILKLLTVDVTHRITLQQLTQNELWFNEISCCTDTNHENGSPPLIHSHSLFLNRLSSL</sequence>
<evidence type="ECO:0000259" key="8">
    <source>
        <dbReference type="PROSITE" id="PS50011"/>
    </source>
</evidence>
<proteinExistence type="inferred from homology"/>
<dbReference type="PROSITE" id="PS50011">
    <property type="entry name" value="PROTEIN_KINASE_DOM"/>
    <property type="match status" value="1"/>
</dbReference>
<evidence type="ECO:0000313" key="12">
    <source>
        <dbReference type="Proteomes" id="UP000249293"/>
    </source>
</evidence>
<evidence type="ECO:0000256" key="6">
    <source>
        <dbReference type="ARBA" id="ARBA00022840"/>
    </source>
</evidence>
<dbReference type="InterPro" id="IPR000719">
    <property type="entry name" value="Prot_kinase_dom"/>
</dbReference>
<accession>A0A099NY56</accession>
<dbReference type="InterPro" id="IPR011009">
    <property type="entry name" value="Kinase-like_dom_sf"/>
</dbReference>
<name>A0A099NY56_PICKU</name>
<dbReference type="PROSITE" id="PS00108">
    <property type="entry name" value="PROTEIN_KINASE_ST"/>
    <property type="match status" value="1"/>
</dbReference>
<evidence type="ECO:0000313" key="9">
    <source>
        <dbReference type="EMBL" id="AWU77298.1"/>
    </source>
</evidence>
<dbReference type="SMART" id="SM00220">
    <property type="entry name" value="S_TKc"/>
    <property type="match status" value="1"/>
</dbReference>
<dbReference type="OrthoDB" id="4062651at2759"/>